<dbReference type="InterPro" id="IPR046134">
    <property type="entry name" value="DUF6131"/>
</dbReference>
<sequence>MIVLGIILALIGFLASIQILWIIGIVLIVVGAVLTLLGSAGRAVGGRKTWY</sequence>
<dbReference type="RefSeq" id="WP_089251044.1">
    <property type="nucleotide sequence ID" value="NZ_FZOW01000018.1"/>
</dbReference>
<keyword evidence="1" id="KW-1133">Transmembrane helix</keyword>
<evidence type="ECO:0000256" key="1">
    <source>
        <dbReference type="SAM" id="Phobius"/>
    </source>
</evidence>
<protein>
    <recommendedName>
        <fullName evidence="4">DUF4337 domain-containing protein</fullName>
    </recommendedName>
</protein>
<keyword evidence="1" id="KW-0472">Membrane</keyword>
<gene>
    <name evidence="2" type="ORF">SAMN05421642_11838</name>
</gene>
<evidence type="ECO:0008006" key="4">
    <source>
        <dbReference type="Google" id="ProtNLM"/>
    </source>
</evidence>
<evidence type="ECO:0000313" key="2">
    <source>
        <dbReference type="EMBL" id="SNT41934.1"/>
    </source>
</evidence>
<dbReference type="Pfam" id="PF19626">
    <property type="entry name" value="DUF6131"/>
    <property type="match status" value="1"/>
</dbReference>
<accession>A0A239MIK5</accession>
<name>A0A239MIK5_9NOCA</name>
<dbReference type="Proteomes" id="UP000198327">
    <property type="component" value="Unassembled WGS sequence"/>
</dbReference>
<feature type="transmembrane region" description="Helical" evidence="1">
    <location>
        <begin position="6"/>
        <end position="37"/>
    </location>
</feature>
<dbReference type="AlphaFoldDB" id="A0A239MIK5"/>
<keyword evidence="1" id="KW-0812">Transmembrane</keyword>
<proteinExistence type="predicted"/>
<organism evidence="2 3">
    <name type="scientific">Rhodococcoides kyotonense</name>
    <dbReference type="NCBI Taxonomy" id="398843"/>
    <lineage>
        <taxon>Bacteria</taxon>
        <taxon>Bacillati</taxon>
        <taxon>Actinomycetota</taxon>
        <taxon>Actinomycetes</taxon>
        <taxon>Mycobacteriales</taxon>
        <taxon>Nocardiaceae</taxon>
        <taxon>Rhodococcoides</taxon>
    </lineage>
</organism>
<dbReference type="EMBL" id="FZOW01000018">
    <property type="protein sequence ID" value="SNT41934.1"/>
    <property type="molecule type" value="Genomic_DNA"/>
</dbReference>
<reference evidence="3" key="1">
    <citation type="submission" date="2017-06" db="EMBL/GenBank/DDBJ databases">
        <authorList>
            <person name="Varghese N."/>
            <person name="Submissions S."/>
        </authorList>
    </citation>
    <scope>NUCLEOTIDE SEQUENCE [LARGE SCALE GENOMIC DNA]</scope>
    <source>
        <strain evidence="3">JCM 23211</strain>
    </source>
</reference>
<evidence type="ECO:0000313" key="3">
    <source>
        <dbReference type="Proteomes" id="UP000198327"/>
    </source>
</evidence>
<keyword evidence="3" id="KW-1185">Reference proteome</keyword>